<dbReference type="RefSeq" id="WP_142262314.1">
    <property type="nucleotide sequence ID" value="NZ_BMPV01000010.1"/>
</dbReference>
<feature type="region of interest" description="Disordered" evidence="1">
    <location>
        <begin position="76"/>
        <end position="114"/>
    </location>
</feature>
<evidence type="ECO:0000256" key="2">
    <source>
        <dbReference type="SAM" id="SignalP"/>
    </source>
</evidence>
<keyword evidence="4" id="KW-1185">Reference proteome</keyword>
<evidence type="ECO:0000256" key="1">
    <source>
        <dbReference type="SAM" id="MobiDB-lite"/>
    </source>
</evidence>
<name>A0A543IQE7_9ACTN</name>
<evidence type="ECO:0000313" key="3">
    <source>
        <dbReference type="EMBL" id="TQM72794.1"/>
    </source>
</evidence>
<keyword evidence="2" id="KW-0732">Signal</keyword>
<gene>
    <name evidence="3" type="ORF">FHX40_4954</name>
</gene>
<sequence length="114" mass="11334">MRSRVTAVLLLLLCLLTGTGRNADEAARAVTATQQPPGTQDPALGQAPYGAALLALQVAKGAPTVGGTLALLPRGDVPARPRTSGPVESAGPAAVPVLTRSVAPPRAPPGASTR</sequence>
<dbReference type="Proteomes" id="UP000319213">
    <property type="component" value="Unassembled WGS sequence"/>
</dbReference>
<proteinExistence type="predicted"/>
<organism evidence="3 4">
    <name type="scientific">Thermopolyspora flexuosa</name>
    <dbReference type="NCBI Taxonomy" id="103836"/>
    <lineage>
        <taxon>Bacteria</taxon>
        <taxon>Bacillati</taxon>
        <taxon>Actinomycetota</taxon>
        <taxon>Actinomycetes</taxon>
        <taxon>Streptosporangiales</taxon>
        <taxon>Streptosporangiaceae</taxon>
        <taxon>Thermopolyspora</taxon>
    </lineage>
</organism>
<comment type="caution">
    <text evidence="3">The sequence shown here is derived from an EMBL/GenBank/DDBJ whole genome shotgun (WGS) entry which is preliminary data.</text>
</comment>
<evidence type="ECO:0000313" key="4">
    <source>
        <dbReference type="Proteomes" id="UP000319213"/>
    </source>
</evidence>
<accession>A0A543IQE7</accession>
<feature type="signal peptide" evidence="2">
    <location>
        <begin position="1"/>
        <end position="23"/>
    </location>
</feature>
<protein>
    <submittedName>
        <fullName evidence="3">Uncharacterized protein</fullName>
    </submittedName>
</protein>
<dbReference type="AlphaFoldDB" id="A0A543IQE7"/>
<feature type="chain" id="PRO_5022125588" evidence="2">
    <location>
        <begin position="24"/>
        <end position="114"/>
    </location>
</feature>
<reference evidence="3 4" key="1">
    <citation type="submission" date="2019-06" db="EMBL/GenBank/DDBJ databases">
        <title>Sequencing the genomes of 1000 actinobacteria strains.</title>
        <authorList>
            <person name="Klenk H.-P."/>
        </authorList>
    </citation>
    <scope>NUCLEOTIDE SEQUENCE [LARGE SCALE GENOMIC DNA]</scope>
    <source>
        <strain evidence="3 4">DSM 43186</strain>
    </source>
</reference>
<dbReference type="EMBL" id="VFPQ01000002">
    <property type="protein sequence ID" value="TQM72794.1"/>
    <property type="molecule type" value="Genomic_DNA"/>
</dbReference>